<sequence>MQAVVDESKVRGLVVACTVTDPAAVVENRKALHDLRARGQRRIQFTKESDPRRLLTVSLCDDHGGGHRH</sequence>
<proteinExistence type="predicted"/>
<keyword evidence="2" id="KW-1185">Reference proteome</keyword>
<dbReference type="AlphaFoldDB" id="K6WEL4"/>
<gene>
    <name evidence="1" type="ORF">GORHZ_167_00050</name>
</gene>
<name>K6WEL4_9ACTN</name>
<organism evidence="1 2">
    <name type="scientific">Gordonia rhizosphera NBRC 16068</name>
    <dbReference type="NCBI Taxonomy" id="1108045"/>
    <lineage>
        <taxon>Bacteria</taxon>
        <taxon>Bacillati</taxon>
        <taxon>Actinomycetota</taxon>
        <taxon>Actinomycetes</taxon>
        <taxon>Mycobacteriales</taxon>
        <taxon>Gordoniaceae</taxon>
        <taxon>Gordonia</taxon>
    </lineage>
</organism>
<dbReference type="Proteomes" id="UP000008363">
    <property type="component" value="Unassembled WGS sequence"/>
</dbReference>
<evidence type="ECO:0000313" key="2">
    <source>
        <dbReference type="Proteomes" id="UP000008363"/>
    </source>
</evidence>
<dbReference type="RefSeq" id="WP_006336349.1">
    <property type="nucleotide sequence ID" value="NZ_BAHC01000167.1"/>
</dbReference>
<accession>K6WEL4</accession>
<comment type="caution">
    <text evidence="1">The sequence shown here is derived from an EMBL/GenBank/DDBJ whole genome shotgun (WGS) entry which is preliminary data.</text>
</comment>
<evidence type="ECO:0000313" key="1">
    <source>
        <dbReference type="EMBL" id="GAB92186.1"/>
    </source>
</evidence>
<reference evidence="1 2" key="1">
    <citation type="submission" date="2012-08" db="EMBL/GenBank/DDBJ databases">
        <title>Whole genome shotgun sequence of Gordonia rhizosphera NBRC 16068.</title>
        <authorList>
            <person name="Takarada H."/>
            <person name="Isaki S."/>
            <person name="Hosoyama A."/>
            <person name="Tsuchikane K."/>
            <person name="Katsumata H."/>
            <person name="Baba S."/>
            <person name="Ohji S."/>
            <person name="Yamazaki S."/>
            <person name="Fujita N."/>
        </authorList>
    </citation>
    <scope>NUCLEOTIDE SEQUENCE [LARGE SCALE GENOMIC DNA]</scope>
    <source>
        <strain evidence="1 2">NBRC 16068</strain>
    </source>
</reference>
<protein>
    <submittedName>
        <fullName evidence="1">Uncharacterized protein</fullName>
    </submittedName>
</protein>
<dbReference type="OrthoDB" id="5188615at2"/>
<dbReference type="EMBL" id="BAHC01000167">
    <property type="protein sequence ID" value="GAB92186.1"/>
    <property type="molecule type" value="Genomic_DNA"/>
</dbReference>